<dbReference type="PROSITE" id="PS51257">
    <property type="entry name" value="PROKAR_LIPOPROTEIN"/>
    <property type="match status" value="1"/>
</dbReference>
<evidence type="ECO:0008006" key="4">
    <source>
        <dbReference type="Google" id="ProtNLM"/>
    </source>
</evidence>
<dbReference type="EMBL" id="JAMSCK010000006">
    <property type="protein sequence ID" value="MCM8570844.1"/>
    <property type="molecule type" value="Genomic_DNA"/>
</dbReference>
<comment type="caution">
    <text evidence="2">The sequence shown here is derived from an EMBL/GenBank/DDBJ whole genome shotgun (WGS) entry which is preliminary data.</text>
</comment>
<dbReference type="RefSeq" id="WP_252115446.1">
    <property type="nucleotide sequence ID" value="NZ_JAMSCK010000006.1"/>
</dbReference>
<dbReference type="SUPFAM" id="SSF160574">
    <property type="entry name" value="BT0923-like"/>
    <property type="match status" value="1"/>
</dbReference>
<reference evidence="2" key="1">
    <citation type="submission" date="2022-06" db="EMBL/GenBank/DDBJ databases">
        <title>Gramella sediminis sp. nov., isolated from deep-sea sediment of the Indian Ocean.</title>
        <authorList>
            <person name="Yang L."/>
        </authorList>
    </citation>
    <scope>NUCLEOTIDE SEQUENCE</scope>
    <source>
        <strain evidence="2">HMD3159</strain>
    </source>
</reference>
<feature type="signal peptide" evidence="1">
    <location>
        <begin position="1"/>
        <end position="19"/>
    </location>
</feature>
<organism evidence="2 3">
    <name type="scientific">Gramella jeungdoensis</name>
    <dbReference type="NCBI Taxonomy" id="708091"/>
    <lineage>
        <taxon>Bacteria</taxon>
        <taxon>Pseudomonadati</taxon>
        <taxon>Bacteroidota</taxon>
        <taxon>Flavobacteriia</taxon>
        <taxon>Flavobacteriales</taxon>
        <taxon>Flavobacteriaceae</taxon>
        <taxon>Christiangramia</taxon>
    </lineage>
</organism>
<evidence type="ECO:0000313" key="3">
    <source>
        <dbReference type="Proteomes" id="UP001155077"/>
    </source>
</evidence>
<protein>
    <recommendedName>
        <fullName evidence="4">Beta-lactamase-inhibitor-like PepSY-like domain-containing protein</fullName>
    </recommendedName>
</protein>
<keyword evidence="1" id="KW-0732">Signal</keyword>
<feature type="chain" id="PRO_5045956212" description="Beta-lactamase-inhibitor-like PepSY-like domain-containing protein" evidence="1">
    <location>
        <begin position="20"/>
        <end position="148"/>
    </location>
</feature>
<dbReference type="Proteomes" id="UP001155077">
    <property type="component" value="Unassembled WGS sequence"/>
</dbReference>
<evidence type="ECO:0000313" key="2">
    <source>
        <dbReference type="EMBL" id="MCM8570844.1"/>
    </source>
</evidence>
<dbReference type="Gene3D" id="3.10.450.360">
    <property type="match status" value="1"/>
</dbReference>
<proteinExistence type="predicted"/>
<gene>
    <name evidence="2" type="ORF">NE848_15715</name>
</gene>
<evidence type="ECO:0000256" key="1">
    <source>
        <dbReference type="SAM" id="SignalP"/>
    </source>
</evidence>
<name>A0ABT0Z543_9FLAO</name>
<keyword evidence="3" id="KW-1185">Reference proteome</keyword>
<accession>A0ABT0Z543</accession>
<sequence>MKRIVLLGIFTSFFMTACAQDDAPNTEIPSVVLNAFESEFGNPVKTDWETKGEDYEVEFELQNIEHTALMSNTGEVLKYKKDITEAELPEEIKAVLQREFSDKKFDDFELLMIDTVGYYQFEIEGTFRDKDMIFTSTGEMASEVSVWD</sequence>